<evidence type="ECO:0000313" key="3">
    <source>
        <dbReference type="Proteomes" id="UP000324233"/>
    </source>
</evidence>
<dbReference type="OrthoDB" id="295610at2"/>
<organism evidence="2 3">
    <name type="scientific">Aquisphaera giovannonii</name>
    <dbReference type="NCBI Taxonomy" id="406548"/>
    <lineage>
        <taxon>Bacteria</taxon>
        <taxon>Pseudomonadati</taxon>
        <taxon>Planctomycetota</taxon>
        <taxon>Planctomycetia</taxon>
        <taxon>Isosphaerales</taxon>
        <taxon>Isosphaeraceae</taxon>
        <taxon>Aquisphaera</taxon>
    </lineage>
</organism>
<evidence type="ECO:0000313" key="2">
    <source>
        <dbReference type="EMBL" id="QEH35014.1"/>
    </source>
</evidence>
<accession>A0A5B9W433</accession>
<dbReference type="AlphaFoldDB" id="A0A5B9W433"/>
<protein>
    <submittedName>
        <fullName evidence="2">Uncharacterized protein</fullName>
    </submittedName>
</protein>
<evidence type="ECO:0000256" key="1">
    <source>
        <dbReference type="SAM" id="SignalP"/>
    </source>
</evidence>
<keyword evidence="3" id="KW-1185">Reference proteome</keyword>
<reference evidence="2 3" key="1">
    <citation type="submission" date="2019-08" db="EMBL/GenBank/DDBJ databases">
        <title>Deep-cultivation of Planctomycetes and their phenomic and genomic characterization uncovers novel biology.</title>
        <authorList>
            <person name="Wiegand S."/>
            <person name="Jogler M."/>
            <person name="Boedeker C."/>
            <person name="Pinto D."/>
            <person name="Vollmers J."/>
            <person name="Rivas-Marin E."/>
            <person name="Kohn T."/>
            <person name="Peeters S.H."/>
            <person name="Heuer A."/>
            <person name="Rast P."/>
            <person name="Oberbeckmann S."/>
            <person name="Bunk B."/>
            <person name="Jeske O."/>
            <person name="Meyerdierks A."/>
            <person name="Storesund J.E."/>
            <person name="Kallscheuer N."/>
            <person name="Luecker S."/>
            <person name="Lage O.M."/>
            <person name="Pohl T."/>
            <person name="Merkel B.J."/>
            <person name="Hornburger P."/>
            <person name="Mueller R.-W."/>
            <person name="Bruemmer F."/>
            <person name="Labrenz M."/>
            <person name="Spormann A.M."/>
            <person name="Op den Camp H."/>
            <person name="Overmann J."/>
            <person name="Amann R."/>
            <person name="Jetten M.S.M."/>
            <person name="Mascher T."/>
            <person name="Medema M.H."/>
            <person name="Devos D.P."/>
            <person name="Kaster A.-K."/>
            <person name="Ovreas L."/>
            <person name="Rohde M."/>
            <person name="Galperin M.Y."/>
            <person name="Jogler C."/>
        </authorList>
    </citation>
    <scope>NUCLEOTIDE SEQUENCE [LARGE SCALE GENOMIC DNA]</scope>
    <source>
        <strain evidence="2 3">OJF2</strain>
    </source>
</reference>
<feature type="chain" id="PRO_5022946460" evidence="1">
    <location>
        <begin position="19"/>
        <end position="404"/>
    </location>
</feature>
<keyword evidence="1" id="KW-0732">Signal</keyword>
<dbReference type="RefSeq" id="WP_148594864.1">
    <property type="nucleotide sequence ID" value="NZ_CP042997.1"/>
</dbReference>
<dbReference type="Proteomes" id="UP000324233">
    <property type="component" value="Chromosome"/>
</dbReference>
<gene>
    <name evidence="2" type="ORF">OJF2_35590</name>
</gene>
<name>A0A5B9W433_9BACT</name>
<sequence precursor="true">MTFLTMLLVLLLREPAAASPKSAWRFVGPPAGDAFEHPPWRAMSLGPSRPEDVAERVGYRGSRRRYAQLRYGSPGSTRVTVVVDEAGPEDVDLYVDADRNRRIEARDRVAGRGRSWRLPLGLAIVEEDSTREIPREVALRLGATGRILSVAAVGYLEGTVEIAGRTHAARRTDGDADGSYTGPQDPIWIDLDDDGRWDPAAEQFLYAAILTIGPDRYVVRSDPAGTRLSFAPLEGTGTVRLAVGRRETREHLAEIHAQLIGRDGSAVNIDGGPGVTVPVGEYRLGALTLVLTDPAGGAPWHYGFSERPFDPGLAYHAVGKGAVLDLDPLLGLALRAEIEEPPGERRPGRPVTVNPRLTTGDGLLINYGHRGSVTSPAADEVTTVRVSLASGDGRVLDAATSGFT</sequence>
<proteinExistence type="predicted"/>
<dbReference type="KEGG" id="agv:OJF2_35590"/>
<feature type="signal peptide" evidence="1">
    <location>
        <begin position="1"/>
        <end position="18"/>
    </location>
</feature>
<dbReference type="EMBL" id="CP042997">
    <property type="protein sequence ID" value="QEH35014.1"/>
    <property type="molecule type" value="Genomic_DNA"/>
</dbReference>